<reference evidence="1" key="2">
    <citation type="submission" date="2025-08" db="UniProtKB">
        <authorList>
            <consortium name="Ensembl"/>
        </authorList>
    </citation>
    <scope>IDENTIFICATION</scope>
</reference>
<proteinExistence type="predicted"/>
<dbReference type="Proteomes" id="UP000472265">
    <property type="component" value="Chromosome 4"/>
</dbReference>
<accession>A0A671UJU0</accession>
<dbReference type="AlphaFoldDB" id="A0A671UJU0"/>
<keyword evidence="2" id="KW-1185">Reference proteome</keyword>
<evidence type="ECO:0000313" key="2">
    <source>
        <dbReference type="Proteomes" id="UP000472265"/>
    </source>
</evidence>
<name>A0A671UJU0_SPAAU</name>
<reference evidence="1" key="3">
    <citation type="submission" date="2025-09" db="UniProtKB">
        <authorList>
            <consortium name="Ensembl"/>
        </authorList>
    </citation>
    <scope>IDENTIFICATION</scope>
</reference>
<evidence type="ECO:0000313" key="1">
    <source>
        <dbReference type="Ensembl" id="ENSSAUP00010014103.1"/>
    </source>
</evidence>
<dbReference type="InParanoid" id="A0A671UJU0"/>
<protein>
    <submittedName>
        <fullName evidence="1">Uncharacterized protein</fullName>
    </submittedName>
</protein>
<sequence>FRCTVIGSGAHVTVAALVDNARGIFSPTLWTSEQTVMTCSKDLQLPRIFTGISEDSDERVRFDDGDLSTQRELVSLQVSGDLAEMASTFGLILEDVSLIQLKKAEQQKLATIISAEWDSETASNTLMETGDSLVKLQSWRKQRTSLSRQAHCSSCPSDNLISLPPHSLCHEAMEGVAGGFNKDSQLHTHSSHLKDNKLWTINAITLLTLCWKVSLNCVTACI</sequence>
<reference evidence="1" key="1">
    <citation type="submission" date="2021-04" db="EMBL/GenBank/DDBJ databases">
        <authorList>
            <consortium name="Wellcome Sanger Institute Data Sharing"/>
        </authorList>
    </citation>
    <scope>NUCLEOTIDE SEQUENCE [LARGE SCALE GENOMIC DNA]</scope>
</reference>
<dbReference type="Ensembl" id="ENSSAUT00010014975.1">
    <property type="protein sequence ID" value="ENSSAUP00010014103.1"/>
    <property type="gene ID" value="ENSSAUG00010006614.1"/>
</dbReference>
<organism evidence="1 2">
    <name type="scientific">Sparus aurata</name>
    <name type="common">Gilthead sea bream</name>
    <dbReference type="NCBI Taxonomy" id="8175"/>
    <lineage>
        <taxon>Eukaryota</taxon>
        <taxon>Metazoa</taxon>
        <taxon>Chordata</taxon>
        <taxon>Craniata</taxon>
        <taxon>Vertebrata</taxon>
        <taxon>Euteleostomi</taxon>
        <taxon>Actinopterygii</taxon>
        <taxon>Neopterygii</taxon>
        <taxon>Teleostei</taxon>
        <taxon>Neoteleostei</taxon>
        <taxon>Acanthomorphata</taxon>
        <taxon>Eupercaria</taxon>
        <taxon>Spariformes</taxon>
        <taxon>Sparidae</taxon>
        <taxon>Sparus</taxon>
    </lineage>
</organism>